<gene>
    <name evidence="2" type="ORF">DdX_15429</name>
</gene>
<sequence>MSAKQQGKDPKIGPYKDMDTPKGLDEAGVWMPDKEKSDKRNSLMQDTTKNVAYKSKEGEFQSPTSGKESRPTMHLTEGQKSDMYKYAGLGAVAVGGIYVARKLLRK</sequence>
<keyword evidence="3" id="KW-1185">Reference proteome</keyword>
<feature type="compositionally biased region" description="Basic and acidic residues" evidence="1">
    <location>
        <begin position="1"/>
        <end position="25"/>
    </location>
</feature>
<accession>A0AAD4MQB9</accession>
<comment type="caution">
    <text evidence="2">The sequence shown here is derived from an EMBL/GenBank/DDBJ whole genome shotgun (WGS) entry which is preliminary data.</text>
</comment>
<dbReference type="AlphaFoldDB" id="A0AAD4MQB9"/>
<organism evidence="2 3">
    <name type="scientific">Ditylenchus destructor</name>
    <dbReference type="NCBI Taxonomy" id="166010"/>
    <lineage>
        <taxon>Eukaryota</taxon>
        <taxon>Metazoa</taxon>
        <taxon>Ecdysozoa</taxon>
        <taxon>Nematoda</taxon>
        <taxon>Chromadorea</taxon>
        <taxon>Rhabditida</taxon>
        <taxon>Tylenchina</taxon>
        <taxon>Tylenchomorpha</taxon>
        <taxon>Sphaerularioidea</taxon>
        <taxon>Anguinidae</taxon>
        <taxon>Anguininae</taxon>
        <taxon>Ditylenchus</taxon>
    </lineage>
</organism>
<name>A0AAD4MQB9_9BILA</name>
<reference evidence="2" key="1">
    <citation type="submission" date="2022-01" db="EMBL/GenBank/DDBJ databases">
        <title>Genome Sequence Resource for Two Populations of Ditylenchus destructor, the Migratory Endoparasitic Phytonematode.</title>
        <authorList>
            <person name="Zhang H."/>
            <person name="Lin R."/>
            <person name="Xie B."/>
        </authorList>
    </citation>
    <scope>NUCLEOTIDE SEQUENCE</scope>
    <source>
        <strain evidence="2">BazhouSP</strain>
    </source>
</reference>
<evidence type="ECO:0000313" key="2">
    <source>
        <dbReference type="EMBL" id="KAI1702530.1"/>
    </source>
</evidence>
<evidence type="ECO:0000256" key="1">
    <source>
        <dbReference type="SAM" id="MobiDB-lite"/>
    </source>
</evidence>
<protein>
    <submittedName>
        <fullName evidence="2">Uncharacterized protein</fullName>
    </submittedName>
</protein>
<feature type="region of interest" description="Disordered" evidence="1">
    <location>
        <begin position="1"/>
        <end position="77"/>
    </location>
</feature>
<feature type="compositionally biased region" description="Basic and acidic residues" evidence="1">
    <location>
        <begin position="32"/>
        <end position="41"/>
    </location>
</feature>
<proteinExistence type="predicted"/>
<evidence type="ECO:0000313" key="3">
    <source>
        <dbReference type="Proteomes" id="UP001201812"/>
    </source>
</evidence>
<dbReference type="EMBL" id="JAKKPZ010000097">
    <property type="protein sequence ID" value="KAI1702530.1"/>
    <property type="molecule type" value="Genomic_DNA"/>
</dbReference>
<feature type="compositionally biased region" description="Basic and acidic residues" evidence="1">
    <location>
        <begin position="67"/>
        <end position="77"/>
    </location>
</feature>
<dbReference type="Proteomes" id="UP001201812">
    <property type="component" value="Unassembled WGS sequence"/>
</dbReference>